<dbReference type="InterPro" id="IPR020568">
    <property type="entry name" value="Ribosomal_Su5_D2-typ_SF"/>
</dbReference>
<evidence type="ECO:0000256" key="9">
    <source>
        <dbReference type="ARBA" id="ARBA00023235"/>
    </source>
</evidence>
<keyword evidence="8" id="KW-0238">DNA-binding</keyword>
<dbReference type="Gene3D" id="3.30.565.10">
    <property type="entry name" value="Histidine kinase-like ATPase, C-terminal domain"/>
    <property type="match status" value="1"/>
</dbReference>
<feature type="domain" description="Toprim" evidence="12">
    <location>
        <begin position="456"/>
        <end position="570"/>
    </location>
</feature>
<dbReference type="CDD" id="cd16928">
    <property type="entry name" value="HATPase_GyrB-like"/>
    <property type="match status" value="1"/>
</dbReference>
<dbReference type="GO" id="GO:0046872">
    <property type="term" value="F:metal ion binding"/>
    <property type="evidence" value="ECO:0007669"/>
    <property type="project" value="UniProtKB-KW"/>
</dbReference>
<keyword evidence="4 10" id="KW-0547">Nucleotide-binding</keyword>
<keyword evidence="9 10" id="KW-0413">Isomerase</keyword>
<feature type="site" description="Interaction with DNA" evidence="10">
    <location>
        <position position="487"/>
    </location>
</feature>
<evidence type="ECO:0000256" key="3">
    <source>
        <dbReference type="ARBA" id="ARBA00022723"/>
    </source>
</evidence>
<feature type="compositionally biased region" description="Polar residues" evidence="11">
    <location>
        <begin position="166"/>
        <end position="175"/>
    </location>
</feature>
<comment type="similarity">
    <text evidence="2 10">Belongs to the type II topoisomerase GyrB family.</text>
</comment>
<dbReference type="GO" id="GO:0005694">
    <property type="term" value="C:chromosome"/>
    <property type="evidence" value="ECO:0007669"/>
    <property type="project" value="InterPro"/>
</dbReference>
<gene>
    <name evidence="10 13" type="primary">gyrB</name>
    <name evidence="13" type="ORF">V5R04_13785</name>
</gene>
<dbReference type="CDD" id="cd00822">
    <property type="entry name" value="TopoII_Trans_DNA_gyrase"/>
    <property type="match status" value="1"/>
</dbReference>
<dbReference type="PANTHER" id="PTHR45866">
    <property type="entry name" value="DNA GYRASE/TOPOISOMERASE SUBUNIT B"/>
    <property type="match status" value="1"/>
</dbReference>
<dbReference type="Pfam" id="PF01751">
    <property type="entry name" value="Toprim"/>
    <property type="match status" value="1"/>
</dbReference>
<dbReference type="GO" id="GO:0006261">
    <property type="term" value="P:DNA-templated DNA replication"/>
    <property type="evidence" value="ECO:0007669"/>
    <property type="project" value="UniProtKB-UniRule"/>
</dbReference>
<dbReference type="FunFam" id="3.40.50.670:FF:000002">
    <property type="entry name" value="DNA gyrase subunit B"/>
    <property type="match status" value="1"/>
</dbReference>
<feature type="binding site" evidence="10">
    <location>
        <position position="535"/>
    </location>
    <ligand>
        <name>Mg(2+)</name>
        <dbReference type="ChEBI" id="CHEBI:18420"/>
        <label>1</label>
        <note>catalytic</note>
    </ligand>
</feature>
<feature type="binding site" evidence="10">
    <location>
        <position position="537"/>
    </location>
    <ligand>
        <name>Mg(2+)</name>
        <dbReference type="ChEBI" id="CHEBI:18420"/>
        <label>2</label>
    </ligand>
</feature>
<dbReference type="FunFam" id="3.30.565.10:FF:000002">
    <property type="entry name" value="DNA gyrase subunit B"/>
    <property type="match status" value="1"/>
</dbReference>
<dbReference type="Pfam" id="PF00204">
    <property type="entry name" value="DNA_gyraseB"/>
    <property type="match status" value="1"/>
</dbReference>
<dbReference type="PRINTS" id="PR00418">
    <property type="entry name" value="TPI2FAMILY"/>
</dbReference>
<keyword evidence="6 10" id="KW-0460">Magnesium</keyword>
<dbReference type="FunFam" id="3.30.230.10:FF:000005">
    <property type="entry name" value="DNA gyrase subunit B"/>
    <property type="match status" value="1"/>
</dbReference>
<dbReference type="GO" id="GO:0034335">
    <property type="term" value="F:DNA negative supercoiling activity"/>
    <property type="evidence" value="ECO:0007669"/>
    <property type="project" value="UniProtKB-ARBA"/>
</dbReference>
<dbReference type="PROSITE" id="PS50880">
    <property type="entry name" value="TOPRIM"/>
    <property type="match status" value="1"/>
</dbReference>
<dbReference type="EMBL" id="CP146203">
    <property type="protein sequence ID" value="XBH23232.1"/>
    <property type="molecule type" value="Genomic_DNA"/>
</dbReference>
<dbReference type="GO" id="GO:0006265">
    <property type="term" value="P:DNA topological change"/>
    <property type="evidence" value="ECO:0007669"/>
    <property type="project" value="UniProtKB-UniRule"/>
</dbReference>
<dbReference type="InterPro" id="IPR014721">
    <property type="entry name" value="Ribsml_uS5_D2-typ_fold_subgr"/>
</dbReference>
<feature type="binding site" evidence="10">
    <location>
        <position position="535"/>
    </location>
    <ligand>
        <name>Mg(2+)</name>
        <dbReference type="ChEBI" id="CHEBI:18420"/>
        <label>2</label>
    </ligand>
</feature>
<dbReference type="NCBIfam" id="NF011501">
    <property type="entry name" value="PRK14939.1"/>
    <property type="match status" value="1"/>
</dbReference>
<dbReference type="GO" id="GO:0005524">
    <property type="term" value="F:ATP binding"/>
    <property type="evidence" value="ECO:0007669"/>
    <property type="project" value="UniProtKB-UniRule"/>
</dbReference>
<evidence type="ECO:0000313" key="13">
    <source>
        <dbReference type="EMBL" id="XBH23232.1"/>
    </source>
</evidence>
<keyword evidence="3 10" id="KW-0479">Metal-binding</keyword>
<evidence type="ECO:0000256" key="10">
    <source>
        <dbReference type="HAMAP-Rule" id="MF_01898"/>
    </source>
</evidence>
<evidence type="ECO:0000256" key="2">
    <source>
        <dbReference type="ARBA" id="ARBA00010708"/>
    </source>
</evidence>
<accession>A0AAU7E0T8</accession>
<dbReference type="EC" id="5.6.2.2" evidence="10"/>
<evidence type="ECO:0000256" key="11">
    <source>
        <dbReference type="SAM" id="MobiDB-lite"/>
    </source>
</evidence>
<dbReference type="GO" id="GO:0005737">
    <property type="term" value="C:cytoplasm"/>
    <property type="evidence" value="ECO:0007669"/>
    <property type="project" value="UniProtKB-SubCell"/>
</dbReference>
<feature type="site" description="Interaction with DNA" evidence="10">
    <location>
        <position position="490"/>
    </location>
</feature>
<dbReference type="SUPFAM" id="SSF55874">
    <property type="entry name" value="ATPase domain of HSP90 chaperone/DNA topoisomerase II/histidine kinase"/>
    <property type="match status" value="1"/>
</dbReference>
<evidence type="ECO:0000259" key="12">
    <source>
        <dbReference type="PROSITE" id="PS50880"/>
    </source>
</evidence>
<evidence type="ECO:0000256" key="4">
    <source>
        <dbReference type="ARBA" id="ARBA00022741"/>
    </source>
</evidence>
<dbReference type="NCBIfam" id="TIGR01059">
    <property type="entry name" value="gyrB"/>
    <property type="match status" value="1"/>
</dbReference>
<organism evidence="13">
    <name type="scientific">Jonesiaceae bacterium BS-20</name>
    <dbReference type="NCBI Taxonomy" id="3120821"/>
    <lineage>
        <taxon>Bacteria</taxon>
        <taxon>Bacillati</taxon>
        <taxon>Actinomycetota</taxon>
        <taxon>Actinomycetes</taxon>
        <taxon>Micrococcales</taxon>
        <taxon>Jonesiaceae</taxon>
    </lineage>
</organism>
<dbReference type="PRINTS" id="PR01159">
    <property type="entry name" value="DNAGYRASEB"/>
</dbReference>
<dbReference type="PROSITE" id="PS00177">
    <property type="entry name" value="TOPOISOMERASE_II"/>
    <property type="match status" value="1"/>
</dbReference>
<dbReference type="InterPro" id="IPR011557">
    <property type="entry name" value="GyrB"/>
</dbReference>
<dbReference type="InterPro" id="IPR018522">
    <property type="entry name" value="TopoIIA_CS"/>
</dbReference>
<comment type="cofactor">
    <cofactor evidence="10">
        <name>Mg(2+)</name>
        <dbReference type="ChEBI" id="CHEBI:18420"/>
    </cofactor>
    <cofactor evidence="10">
        <name>Mn(2+)</name>
        <dbReference type="ChEBI" id="CHEBI:29035"/>
    </cofactor>
    <cofactor evidence="10">
        <name>Ca(2+)</name>
        <dbReference type="ChEBI" id="CHEBI:29108"/>
    </cofactor>
    <text evidence="10">Binds two Mg(2+) per subunit. The magnesium ions form salt bridges with both the protein and the DNA. Can also accept other divalent metal cations, such as Mn(2+) or Ca(2+).</text>
</comment>
<feature type="region of interest" description="Disordered" evidence="11">
    <location>
        <begin position="153"/>
        <end position="175"/>
    </location>
</feature>
<protein>
    <recommendedName>
        <fullName evidence="10">DNA gyrase subunit B</fullName>
        <ecNumber evidence="10">5.6.2.2</ecNumber>
    </recommendedName>
</protein>
<proteinExistence type="inferred from homology"/>
<keyword evidence="5 10" id="KW-0067">ATP-binding</keyword>
<dbReference type="GO" id="GO:0003677">
    <property type="term" value="F:DNA binding"/>
    <property type="evidence" value="ECO:0007669"/>
    <property type="project" value="UniProtKB-KW"/>
</dbReference>
<dbReference type="InterPro" id="IPR001241">
    <property type="entry name" value="Topo_IIA"/>
</dbReference>
<evidence type="ECO:0000256" key="5">
    <source>
        <dbReference type="ARBA" id="ARBA00022840"/>
    </source>
</evidence>
<evidence type="ECO:0000256" key="8">
    <source>
        <dbReference type="ARBA" id="ARBA00023125"/>
    </source>
</evidence>
<comment type="catalytic activity">
    <reaction evidence="1 10">
        <text>ATP-dependent breakage, passage and rejoining of double-stranded DNA.</text>
        <dbReference type="EC" id="5.6.2.2"/>
    </reaction>
</comment>
<dbReference type="Gene3D" id="3.40.50.670">
    <property type="match status" value="1"/>
</dbReference>
<dbReference type="CDD" id="cd03366">
    <property type="entry name" value="TOPRIM_TopoIIA_GyrB"/>
    <property type="match status" value="1"/>
</dbReference>
<dbReference type="SMART" id="SM00387">
    <property type="entry name" value="HATPase_c"/>
    <property type="match status" value="1"/>
</dbReference>
<dbReference type="InterPro" id="IPR013760">
    <property type="entry name" value="Topo_IIA-like_dom_sf"/>
</dbReference>
<dbReference type="SMART" id="SM00433">
    <property type="entry name" value="TOP2c"/>
    <property type="match status" value="1"/>
</dbReference>
<dbReference type="InterPro" id="IPR036890">
    <property type="entry name" value="HATPase_C_sf"/>
</dbReference>
<comment type="miscellaneous">
    <text evidence="10">Few gyrases are as efficient as E.coli at forming negative supercoils. Not all organisms have 2 type II topoisomerases; in organisms with a single type II topoisomerase this enzyme also has to decatenate newly replicated chromosomes.</text>
</comment>
<dbReference type="InterPro" id="IPR013759">
    <property type="entry name" value="Topo_IIA_B_C"/>
</dbReference>
<dbReference type="InterPro" id="IPR006171">
    <property type="entry name" value="TOPRIM_dom"/>
</dbReference>
<evidence type="ECO:0000256" key="7">
    <source>
        <dbReference type="ARBA" id="ARBA00023029"/>
    </source>
</evidence>
<dbReference type="InterPro" id="IPR034160">
    <property type="entry name" value="TOPRIM_GyrB"/>
</dbReference>
<reference evidence="13" key="1">
    <citation type="submission" date="2024-02" db="EMBL/GenBank/DDBJ databases">
        <title>Tomenella chthoni gen. nov. sp. nov., a member of the family Jonesiaceae isolated from bat guano.</title>
        <authorList>
            <person name="Miller S.L."/>
            <person name="King J."/>
            <person name="Sankaranarayanan K."/>
            <person name="Lawson P.A."/>
        </authorList>
    </citation>
    <scope>NUCLEOTIDE SEQUENCE</scope>
    <source>
        <strain evidence="13">BS-20</strain>
    </source>
</reference>
<evidence type="ECO:0000256" key="6">
    <source>
        <dbReference type="ARBA" id="ARBA00022842"/>
    </source>
</evidence>
<name>A0AAU7E0T8_9MICO</name>
<keyword evidence="7 10" id="KW-0799">Topoisomerase</keyword>
<dbReference type="Gene3D" id="3.30.230.10">
    <property type="match status" value="1"/>
</dbReference>
<dbReference type="InterPro" id="IPR013506">
    <property type="entry name" value="Topo_IIA_bsu_dom2"/>
</dbReference>
<dbReference type="AlphaFoldDB" id="A0AAU7E0T8"/>
<dbReference type="NCBIfam" id="NF004189">
    <property type="entry name" value="PRK05644.1"/>
    <property type="match status" value="1"/>
</dbReference>
<dbReference type="PANTHER" id="PTHR45866:SF1">
    <property type="entry name" value="DNA GYRASE SUBUNIT B, MITOCHONDRIAL"/>
    <property type="match status" value="1"/>
</dbReference>
<keyword evidence="10" id="KW-0963">Cytoplasm</keyword>
<evidence type="ECO:0000256" key="1">
    <source>
        <dbReference type="ARBA" id="ARBA00000185"/>
    </source>
</evidence>
<comment type="subcellular location">
    <subcellularLocation>
        <location evidence="10">Cytoplasm</location>
    </subcellularLocation>
</comment>
<comment type="function">
    <text evidence="10">A type II topoisomerase that negatively supercoils closed circular double-stranded (ds) DNA in an ATP-dependent manner to modulate DNA topology and maintain chromosomes in an underwound state. Negative supercoiling favors strand separation, and DNA replication, transcription, recombination and repair, all of which involve strand separation. Also able to catalyze the interconversion of other topological isomers of dsDNA rings, including catenanes and knotted rings. Type II topoisomerases break and join 2 DNA strands simultaneously in an ATP-dependent manner.</text>
</comment>
<dbReference type="InterPro" id="IPR003594">
    <property type="entry name" value="HATPase_dom"/>
</dbReference>
<dbReference type="Pfam" id="PF02518">
    <property type="entry name" value="HATPase_c"/>
    <property type="match status" value="1"/>
</dbReference>
<dbReference type="SUPFAM" id="SSF54211">
    <property type="entry name" value="Ribosomal protein S5 domain 2-like"/>
    <property type="match status" value="1"/>
</dbReference>
<dbReference type="InterPro" id="IPR000565">
    <property type="entry name" value="Topo_IIA_B"/>
</dbReference>
<dbReference type="Pfam" id="PF00986">
    <property type="entry name" value="DNA_gyraseB_C"/>
    <property type="match status" value="1"/>
</dbReference>
<dbReference type="SUPFAM" id="SSF56719">
    <property type="entry name" value="Type II DNA topoisomerase"/>
    <property type="match status" value="1"/>
</dbReference>
<sequence>MPPPQSNQVQEAGYGASAITVLEGLEAVRKRPGMYIGSTGERGLHHLVYEVVDNSVDEALAGYCDHIEVVIQGDGSVKVSDNGRGIPVAMHPTEGRPTVEVVMTILHAGGKFGGSGYAVSGGLHGVGISVVNALSAKVVTEVRREGFTWTQKFKDGGNPDGALNQGEPTNETGTTQTFWPDGTIFETTDFDFETLRARFQQMAFLNKGLQITLTDERPDHLDISGDEVAGAATGEEAPQTDAKRVRKVVYKYDDGLIDYVKHLNSAKRIEVVHPEIIDIESEDTERKISLEIAMQWTNSYSESVHTYANTIATTEGGTHEEGFRAAMTSLINRYAKAKGIIKENQDNLTGDDIREGLTAVLSIKLGEPQFEGQTKTKLGNTEARTFVQSVVHEKMGDWLDSHPNEAREVIRKAIQASHARLAARKAREATRRKGLLESGGMPGKLRDCQSNKPEECEIYIVEGDSAGGSAVRGRNPHTQAILPLRGKILNVERARLDRALSNLEIQSLITAFGTGIGEDFDVTKLRYHKIVLMADADVDGQHIATLLLTVLFRYMRPLIENGFVYLAQPPLYRIKWTNADHQYVYSDKQRDDTVAKGIAAGKRIPKDNGIQRYKGLGEMDYSELWETTMDPANRTLLQVTLDDAAAADEIFSVLMGEDVESRRNFIQRNAKDVRFLDI</sequence>
<comment type="subunit">
    <text evidence="10">Heterotetramer, composed of two GyrA and two GyrB chains. In the heterotetramer, GyrA contains the active site tyrosine that forms a transient covalent intermediate with DNA, while GyrB binds cofactors and catalyzes ATP hydrolysis.</text>
</comment>
<dbReference type="InterPro" id="IPR002288">
    <property type="entry name" value="DNA_gyrase_B_C"/>
</dbReference>
<feature type="binding site" evidence="10">
    <location>
        <position position="462"/>
    </location>
    <ligand>
        <name>Mg(2+)</name>
        <dbReference type="ChEBI" id="CHEBI:18420"/>
        <label>1</label>
        <note>catalytic</note>
    </ligand>
</feature>
<dbReference type="HAMAP" id="MF_01898">
    <property type="entry name" value="GyrB"/>
    <property type="match status" value="1"/>
</dbReference>